<dbReference type="Pfam" id="PF01321">
    <property type="entry name" value="Creatinase_N"/>
    <property type="match status" value="1"/>
</dbReference>
<sequence>MQRAASTMSHSSPFSPQEMQGRLARIRSEMAARHLDAYIATNQANVRYATGFRGEPHTLLLTASDAVLYTSFRTLPWATEQTASLQTSLELSTQAPPLENIQQRLAGQSLTIGVEQGLSHSAFLKLSQQFASHTLQPADPIEHARREKSPAEISLLEASQRLNEEVFAAVIPQIQPALSERAVQGLMLAEMAKREEIDGYSFNPIVAVDGNAWEIHHLPDNTRIQKDSIVLLDLGIVYQGYASDMTRTLCMGKATARMREVYDTVREAQDAAIALMQPGAQTHDIDQTAREVITRAGHARGFTHGLGHSIGLETHDPGLNLSPFTPNEVLTAGMAFTVEPGIYLENEFGVRTEDVLIIGEESPKNITRQSKDLLELNF</sequence>
<dbReference type="PANTHER" id="PTHR46112">
    <property type="entry name" value="AMINOPEPTIDASE"/>
    <property type="match status" value="1"/>
</dbReference>
<organism evidence="4 5">
    <name type="scientific">Roseibacillus persicicus</name>
    <dbReference type="NCBI Taxonomy" id="454148"/>
    <lineage>
        <taxon>Bacteria</taxon>
        <taxon>Pseudomonadati</taxon>
        <taxon>Verrucomicrobiota</taxon>
        <taxon>Verrucomicrobiia</taxon>
        <taxon>Verrucomicrobiales</taxon>
        <taxon>Verrucomicrobiaceae</taxon>
        <taxon>Roseibacillus</taxon>
    </lineage>
</organism>
<dbReference type="Pfam" id="PF00557">
    <property type="entry name" value="Peptidase_M24"/>
    <property type="match status" value="1"/>
</dbReference>
<evidence type="ECO:0000313" key="5">
    <source>
        <dbReference type="Proteomes" id="UP000644507"/>
    </source>
</evidence>
<dbReference type="AlphaFoldDB" id="A0A918TGZ8"/>
<evidence type="ECO:0000259" key="3">
    <source>
        <dbReference type="Pfam" id="PF01321"/>
    </source>
</evidence>
<comment type="caution">
    <text evidence="4">The sequence shown here is derived from an EMBL/GenBank/DDBJ whole genome shotgun (WGS) entry which is preliminary data.</text>
</comment>
<dbReference type="PANTHER" id="PTHR46112:SF2">
    <property type="entry name" value="XAA-PRO AMINOPEPTIDASE P-RELATED"/>
    <property type="match status" value="1"/>
</dbReference>
<feature type="compositionally biased region" description="Polar residues" evidence="1">
    <location>
        <begin position="1"/>
        <end position="18"/>
    </location>
</feature>
<reference evidence="4" key="1">
    <citation type="journal article" date="2014" name="Int. J. Syst. Evol. Microbiol.">
        <title>Complete genome sequence of Corynebacterium casei LMG S-19264T (=DSM 44701T), isolated from a smear-ripened cheese.</title>
        <authorList>
            <consortium name="US DOE Joint Genome Institute (JGI-PGF)"/>
            <person name="Walter F."/>
            <person name="Albersmeier A."/>
            <person name="Kalinowski J."/>
            <person name="Ruckert C."/>
        </authorList>
    </citation>
    <scope>NUCLEOTIDE SEQUENCE</scope>
    <source>
        <strain evidence="4">KCTC 12988</strain>
    </source>
</reference>
<dbReference type="SUPFAM" id="SSF55920">
    <property type="entry name" value="Creatinase/aminopeptidase"/>
    <property type="match status" value="1"/>
</dbReference>
<dbReference type="InterPro" id="IPR000587">
    <property type="entry name" value="Creatinase_N"/>
</dbReference>
<gene>
    <name evidence="4" type="ORF">GCM10007100_11150</name>
</gene>
<protein>
    <submittedName>
        <fullName evidence="4">Cytoplasmic peptidase PepQ</fullName>
    </submittedName>
</protein>
<dbReference type="SUPFAM" id="SSF53092">
    <property type="entry name" value="Creatinase/prolidase N-terminal domain"/>
    <property type="match status" value="1"/>
</dbReference>
<dbReference type="InterPro" id="IPR000994">
    <property type="entry name" value="Pept_M24"/>
</dbReference>
<keyword evidence="5" id="KW-1185">Reference proteome</keyword>
<evidence type="ECO:0000313" key="4">
    <source>
        <dbReference type="EMBL" id="GHC47159.1"/>
    </source>
</evidence>
<evidence type="ECO:0000256" key="1">
    <source>
        <dbReference type="SAM" id="MobiDB-lite"/>
    </source>
</evidence>
<feature type="domain" description="Creatinase N-terminal" evidence="3">
    <location>
        <begin position="22"/>
        <end position="145"/>
    </location>
</feature>
<dbReference type="InterPro" id="IPR036005">
    <property type="entry name" value="Creatinase/aminopeptidase-like"/>
</dbReference>
<feature type="region of interest" description="Disordered" evidence="1">
    <location>
        <begin position="1"/>
        <end position="21"/>
    </location>
</feature>
<evidence type="ECO:0000259" key="2">
    <source>
        <dbReference type="Pfam" id="PF00557"/>
    </source>
</evidence>
<feature type="domain" description="Peptidase M24" evidence="2">
    <location>
        <begin position="156"/>
        <end position="359"/>
    </location>
</feature>
<dbReference type="InterPro" id="IPR029149">
    <property type="entry name" value="Creatin/AminoP/Spt16_N"/>
</dbReference>
<name>A0A918TGZ8_9BACT</name>
<dbReference type="Gene3D" id="3.40.350.10">
    <property type="entry name" value="Creatinase/prolidase N-terminal domain"/>
    <property type="match status" value="1"/>
</dbReference>
<reference evidence="4" key="2">
    <citation type="submission" date="2020-09" db="EMBL/GenBank/DDBJ databases">
        <authorList>
            <person name="Sun Q."/>
            <person name="Kim S."/>
        </authorList>
    </citation>
    <scope>NUCLEOTIDE SEQUENCE</scope>
    <source>
        <strain evidence="4">KCTC 12988</strain>
    </source>
</reference>
<proteinExistence type="predicted"/>
<accession>A0A918TGZ8</accession>
<dbReference type="Gene3D" id="3.90.230.10">
    <property type="entry name" value="Creatinase/methionine aminopeptidase superfamily"/>
    <property type="match status" value="1"/>
</dbReference>
<dbReference type="InterPro" id="IPR050659">
    <property type="entry name" value="Peptidase_M24B"/>
</dbReference>
<dbReference type="EMBL" id="BMXI01000003">
    <property type="protein sequence ID" value="GHC47159.1"/>
    <property type="molecule type" value="Genomic_DNA"/>
</dbReference>
<dbReference type="Proteomes" id="UP000644507">
    <property type="component" value="Unassembled WGS sequence"/>
</dbReference>